<name>A0A5M8PCW0_9LECA</name>
<feature type="region of interest" description="Disordered" evidence="1">
    <location>
        <begin position="51"/>
        <end position="79"/>
    </location>
</feature>
<gene>
    <name evidence="2" type="ORF">FRX48_08950</name>
</gene>
<proteinExistence type="predicted"/>
<feature type="region of interest" description="Disordered" evidence="1">
    <location>
        <begin position="201"/>
        <end position="241"/>
    </location>
</feature>
<protein>
    <submittedName>
        <fullName evidence="2">Uncharacterized protein</fullName>
    </submittedName>
</protein>
<reference evidence="2 3" key="1">
    <citation type="submission" date="2019-09" db="EMBL/GenBank/DDBJ databases">
        <title>The hologenome of the rock-dwelling lichen Lasallia pustulata.</title>
        <authorList>
            <person name="Greshake Tzovaras B."/>
            <person name="Segers F."/>
            <person name="Bicker A."/>
            <person name="Dal Grande F."/>
            <person name="Otte J."/>
            <person name="Hankeln T."/>
            <person name="Schmitt I."/>
            <person name="Ebersberger I."/>
        </authorList>
    </citation>
    <scope>NUCLEOTIDE SEQUENCE [LARGE SCALE GENOMIC DNA]</scope>
    <source>
        <strain evidence="2">A1-1</strain>
    </source>
</reference>
<dbReference type="EMBL" id="VXIT01000019">
    <property type="protein sequence ID" value="KAA6407149.1"/>
    <property type="molecule type" value="Genomic_DNA"/>
</dbReference>
<dbReference type="Proteomes" id="UP000324767">
    <property type="component" value="Unassembled WGS sequence"/>
</dbReference>
<evidence type="ECO:0000313" key="3">
    <source>
        <dbReference type="Proteomes" id="UP000324767"/>
    </source>
</evidence>
<organism evidence="2 3">
    <name type="scientific">Lasallia pustulata</name>
    <dbReference type="NCBI Taxonomy" id="136370"/>
    <lineage>
        <taxon>Eukaryota</taxon>
        <taxon>Fungi</taxon>
        <taxon>Dikarya</taxon>
        <taxon>Ascomycota</taxon>
        <taxon>Pezizomycotina</taxon>
        <taxon>Lecanoromycetes</taxon>
        <taxon>OSLEUM clade</taxon>
        <taxon>Umbilicariomycetidae</taxon>
        <taxon>Umbilicariales</taxon>
        <taxon>Umbilicariaceae</taxon>
        <taxon>Lasallia</taxon>
    </lineage>
</organism>
<comment type="caution">
    <text evidence="2">The sequence shown here is derived from an EMBL/GenBank/DDBJ whole genome shotgun (WGS) entry which is preliminary data.</text>
</comment>
<dbReference type="AlphaFoldDB" id="A0A5M8PCW0"/>
<evidence type="ECO:0000313" key="2">
    <source>
        <dbReference type="EMBL" id="KAA6407149.1"/>
    </source>
</evidence>
<accession>A0A5M8PCW0</accession>
<sequence>MELLQDLNPYIFQLVHAAKQQGKDLIIDKMVATLVDQDKCASYMVEGNLSNARSAKSKDRGNKPKGFTDNGSQGHTYDHKKDCGKGPYNYCRMKEGHNAAHYYYKNPKQHPANWKPYKTKINIGKDWKDKTIFIPANDFKVKGAGKVMQVKSTSSNSFEESTWLSGLPYNGTAVRHTTYDKRTATSEYSNTLIPILQSGQASKTVDNQAGVGPSTIPVRDTPDTANGGNSEAVEAGNSNDIDKDLEAATAHNQEVIDH</sequence>
<evidence type="ECO:0000256" key="1">
    <source>
        <dbReference type="SAM" id="MobiDB-lite"/>
    </source>
</evidence>